<evidence type="ECO:0000256" key="2">
    <source>
        <dbReference type="ARBA" id="ARBA00023211"/>
    </source>
</evidence>
<dbReference type="EMBL" id="CP030104">
    <property type="protein sequence ID" value="AWX43710.1"/>
    <property type="molecule type" value="Genomic_DNA"/>
</dbReference>
<organism evidence="4 5">
    <name type="scientific">Flagellimonas maritima</name>
    <dbReference type="NCBI Taxonomy" id="1383885"/>
    <lineage>
        <taxon>Bacteria</taxon>
        <taxon>Pseudomonadati</taxon>
        <taxon>Bacteroidota</taxon>
        <taxon>Flavobacteriia</taxon>
        <taxon>Flavobacteriales</taxon>
        <taxon>Flavobacteriaceae</taxon>
        <taxon>Flagellimonas</taxon>
    </lineage>
</organism>
<dbReference type="PANTHER" id="PTHR30268:SF0">
    <property type="entry name" value="L-RHAMNOSE ISOMERASE"/>
    <property type="match status" value="1"/>
</dbReference>
<dbReference type="Proteomes" id="UP000248536">
    <property type="component" value="Chromosome"/>
</dbReference>
<keyword evidence="5" id="KW-1185">Reference proteome</keyword>
<dbReference type="Gene3D" id="3.20.20.150">
    <property type="entry name" value="Divalent-metal-dependent TIM barrel enzymes"/>
    <property type="match status" value="1"/>
</dbReference>
<proteinExistence type="predicted"/>
<dbReference type="PANTHER" id="PTHR30268">
    <property type="entry name" value="L-RHAMNOSE ISOMERASE"/>
    <property type="match status" value="1"/>
</dbReference>
<keyword evidence="2" id="KW-0464">Manganese</keyword>
<protein>
    <submittedName>
        <fullName evidence="4">Putative sugar isomerase</fullName>
        <ecNumber evidence="4">5.3.1.-</ecNumber>
        <ecNumber evidence="4">5.3.1.14</ecNumber>
    </submittedName>
</protein>
<dbReference type="InterPro" id="IPR036237">
    <property type="entry name" value="Xyl_isomerase-like_sf"/>
</dbReference>
<dbReference type="GO" id="GO:0008740">
    <property type="term" value="F:L-rhamnose isomerase activity"/>
    <property type="evidence" value="ECO:0007669"/>
    <property type="project" value="UniProtKB-EC"/>
</dbReference>
<dbReference type="AlphaFoldDB" id="A0A2Z4LPM2"/>
<evidence type="ECO:0000256" key="1">
    <source>
        <dbReference type="ARBA" id="ARBA00022723"/>
    </source>
</evidence>
<keyword evidence="1" id="KW-0479">Metal-binding</keyword>
<dbReference type="EC" id="5.3.1.14" evidence="4"/>
<dbReference type="InterPro" id="IPR050337">
    <property type="entry name" value="L-rhamnose_isomerase"/>
</dbReference>
<keyword evidence="3 4" id="KW-0413">Isomerase</keyword>
<dbReference type="SUPFAM" id="SSF51658">
    <property type="entry name" value="Xylose isomerase-like"/>
    <property type="match status" value="1"/>
</dbReference>
<evidence type="ECO:0000256" key="3">
    <source>
        <dbReference type="ARBA" id="ARBA00023235"/>
    </source>
</evidence>
<name>A0A2Z4LPM2_9FLAO</name>
<evidence type="ECO:0000313" key="5">
    <source>
        <dbReference type="Proteomes" id="UP000248536"/>
    </source>
</evidence>
<evidence type="ECO:0000313" key="4">
    <source>
        <dbReference type="EMBL" id="AWX43710.1"/>
    </source>
</evidence>
<accession>A0A2Z4LPM2</accession>
<reference evidence="4 5" key="1">
    <citation type="submission" date="2018-06" db="EMBL/GenBank/DDBJ databases">
        <title>Spongiibacterium sp. HME9304 Genome sequencing and assembly.</title>
        <authorList>
            <person name="Kang H."/>
            <person name="Kim H."/>
            <person name="Joh K."/>
        </authorList>
    </citation>
    <scope>NUCLEOTIDE SEQUENCE [LARGE SCALE GENOMIC DNA]</scope>
    <source>
        <strain evidence="4 5">HME9304</strain>
    </source>
</reference>
<sequence>MVEWPTPLSANPSLQQQRPVDVVPLIEFDISLPSFKKMEMKLNAEILNEQNSRFIETHKPEYHFLAQSLEKKGVQVNDVIKKLQELQVAIPSWALGAGGTRFGRFSYQGEPASLENKISDVGIIHALTNTAGAISLHIPWDIPKDYNAIKELAASLDIKFDAVNSNTFQDQPSMNKSYRFGSLCNTDSSVREIAIQHNLEVIDTGKKLGSNSLTVWLADGSNFPGQQNFQEALQNTKESLKHIYKSMPDDWKLFIEYKPYEPNFYSTVIQDWGTSLMLAEGCGQRAYTLVDLGHHLPNTNIEQIVATLMMKGKLGGFHFNDSKYGDDDLTVGSVKPYALFLIWNELVYGMENNPNNPSPAWMIDASHNIKDPLEDLLQSLEAIQIAYAQALLVDQKGLQEAQKQQDATLCQEILQDAYRTDVRPLLREARLCSSAAIEPIASYRSLNIRNQLIKERGLHTVASGL</sequence>
<dbReference type="GO" id="GO:0046872">
    <property type="term" value="F:metal ion binding"/>
    <property type="evidence" value="ECO:0007669"/>
    <property type="project" value="UniProtKB-KW"/>
</dbReference>
<dbReference type="KEGG" id="spon:HME9304_00701"/>
<dbReference type="EC" id="5.3.1.-" evidence="4"/>
<gene>
    <name evidence="4" type="ORF">HME9304_00701</name>
</gene>